<dbReference type="RefSeq" id="WP_011276342.1">
    <property type="nucleotide sequence ID" value="NC_007168.1"/>
</dbReference>
<dbReference type="OrthoDB" id="2086094at2"/>
<proteinExistence type="predicted"/>
<evidence type="ECO:0000313" key="1">
    <source>
        <dbReference type="EMBL" id="BAE05387.1"/>
    </source>
</evidence>
<dbReference type="eggNOG" id="ENOG50342DU">
    <property type="taxonomic scope" value="Bacteria"/>
</dbReference>
<dbReference type="HOGENOM" id="CLU_077416_1_0_9"/>
<organism evidence="1 2">
    <name type="scientific">Staphylococcus haemolyticus (strain JCSC1435)</name>
    <dbReference type="NCBI Taxonomy" id="279808"/>
    <lineage>
        <taxon>Bacteria</taxon>
        <taxon>Bacillati</taxon>
        <taxon>Bacillota</taxon>
        <taxon>Bacilli</taxon>
        <taxon>Bacillales</taxon>
        <taxon>Staphylococcaceae</taxon>
        <taxon>Staphylococcus</taxon>
    </lineage>
</organism>
<accession>Q4L4N8</accession>
<dbReference type="KEGG" id="sha:SH2078"/>
<reference evidence="1 2" key="1">
    <citation type="journal article" date="2005" name="J. Bacteriol.">
        <title>Whole-genome sequencing of Staphylococcus haemolyticus uncovers the extreme plasticity of its genome and the evolution of human-colonizing staphylococcal species.</title>
        <authorList>
            <person name="Takeuchi F."/>
            <person name="Watanabe S."/>
            <person name="Baba T."/>
            <person name="Yuzawa H."/>
            <person name="Ito T."/>
            <person name="Morimoto Y."/>
            <person name="Kuroda M."/>
            <person name="Cui L."/>
            <person name="Takahashi M."/>
            <person name="Ankai A."/>
            <person name="Baba S."/>
            <person name="Fukui S."/>
            <person name="Lee J.C."/>
            <person name="Hiramatsu K."/>
        </authorList>
    </citation>
    <scope>NUCLEOTIDE SEQUENCE [LARGE SCALE GENOMIC DNA]</scope>
    <source>
        <strain evidence="1 2">JCSC1435</strain>
    </source>
</reference>
<dbReference type="EMBL" id="AP006716">
    <property type="protein sequence ID" value="BAE05387.1"/>
    <property type="molecule type" value="Genomic_DNA"/>
</dbReference>
<sequence>MGINTTRWKDEENENFNKVLELLVNEEENSFNTNDETKVHYKNIVINKHSLENNSYKKESESIKFEKIDFSFTKVRPTAALINEKSESIISGYIVAYEKKNVIYYIISRHSDSKNILRNILNYTGNKEIVDNKIAVESDFIIWLIYKFYNSLNVYSINEDNQEEQTLKIESIIGFKGDAEDEISRITTDGDTVMNLISSIAFLLESRKLTSIKLKVRFNNHQKLVFKLHINGSINIDMDEYNGDFRNLEENEKTAKILLLIYLEIMPLLSEWYEEDKSNNNWGNGVYNQFLDKLITDIEEKVNQKKSQNGDT</sequence>
<evidence type="ECO:0000313" key="2">
    <source>
        <dbReference type="Proteomes" id="UP000000543"/>
    </source>
</evidence>
<dbReference type="Proteomes" id="UP000000543">
    <property type="component" value="Chromosome"/>
</dbReference>
<protein>
    <submittedName>
        <fullName evidence="1">Uncharacterized protein</fullName>
    </submittedName>
</protein>
<gene>
    <name evidence="1" type="ordered locus">SH2078</name>
</gene>
<name>Q4L4N8_STAHJ</name>
<dbReference type="AlphaFoldDB" id="Q4L4N8"/>